<evidence type="ECO:0000313" key="1">
    <source>
        <dbReference type="EMBL" id="KAF4962285.1"/>
    </source>
</evidence>
<comment type="caution">
    <text evidence="1">The sequence shown here is derived from an EMBL/GenBank/DDBJ whole genome shotgun (WGS) entry which is preliminary data.</text>
</comment>
<sequence>GPVLWEGLEDRRADREGALDALDAPATEGADAEVGVVAAAAVGGNLEQEDRALVHDGDDRRQDAVAQARNEQAWAALKNVRQSEEGSVDTDSADDGVERLEEAAAAVVGSDGRDVVGEDAVVILLAEERGDERSKDHGEAVAMDR</sequence>
<protein>
    <submittedName>
        <fullName evidence="1">Uncharacterized protein</fullName>
    </submittedName>
</protein>
<dbReference type="AlphaFoldDB" id="A0A8H4X5L9"/>
<proteinExistence type="predicted"/>
<dbReference type="EMBL" id="JABEYC010001778">
    <property type="protein sequence ID" value="KAF4962285.1"/>
    <property type="molecule type" value="Genomic_DNA"/>
</dbReference>
<accession>A0A8H4X5L9</accession>
<reference evidence="1" key="1">
    <citation type="journal article" date="2020" name="BMC Genomics">
        <title>Correction to: Identification and distribution of gene clusters required for synthesis of sphingolipid metabolism inhibitors in diverse species of the filamentous fungus Fusarium.</title>
        <authorList>
            <person name="Kim H.S."/>
            <person name="Lohmar J.M."/>
            <person name="Busman M."/>
            <person name="Brown D.W."/>
            <person name="Naumann T.A."/>
            <person name="Divon H.H."/>
            <person name="Lysoe E."/>
            <person name="Uhlig S."/>
            <person name="Proctor R.H."/>
        </authorList>
    </citation>
    <scope>NUCLEOTIDE SEQUENCE</scope>
    <source>
        <strain evidence="1">NRRL 22465</strain>
    </source>
</reference>
<organism evidence="1 2">
    <name type="scientific">Fusarium zealandicum</name>
    <dbReference type="NCBI Taxonomy" id="1053134"/>
    <lineage>
        <taxon>Eukaryota</taxon>
        <taxon>Fungi</taxon>
        <taxon>Dikarya</taxon>
        <taxon>Ascomycota</taxon>
        <taxon>Pezizomycotina</taxon>
        <taxon>Sordariomycetes</taxon>
        <taxon>Hypocreomycetidae</taxon>
        <taxon>Hypocreales</taxon>
        <taxon>Nectriaceae</taxon>
        <taxon>Fusarium</taxon>
        <taxon>Fusarium staphyleae species complex</taxon>
    </lineage>
</organism>
<evidence type="ECO:0000313" key="2">
    <source>
        <dbReference type="Proteomes" id="UP000635477"/>
    </source>
</evidence>
<gene>
    <name evidence="1" type="ORF">FZEAL_10990</name>
</gene>
<feature type="non-terminal residue" evidence="1">
    <location>
        <position position="145"/>
    </location>
</feature>
<keyword evidence="2" id="KW-1185">Reference proteome</keyword>
<reference evidence="1" key="2">
    <citation type="submission" date="2020-05" db="EMBL/GenBank/DDBJ databases">
        <authorList>
            <person name="Kim H.-S."/>
            <person name="Proctor R.H."/>
            <person name="Brown D.W."/>
        </authorList>
    </citation>
    <scope>NUCLEOTIDE SEQUENCE</scope>
    <source>
        <strain evidence="1">NRRL 22465</strain>
    </source>
</reference>
<dbReference type="Proteomes" id="UP000635477">
    <property type="component" value="Unassembled WGS sequence"/>
</dbReference>
<name>A0A8H4X5L9_9HYPO</name>